<evidence type="ECO:0000256" key="2">
    <source>
        <dbReference type="SAM" id="SignalP"/>
    </source>
</evidence>
<keyword evidence="2" id="KW-0732">Signal</keyword>
<dbReference type="Gene3D" id="3.30.1380.10">
    <property type="match status" value="1"/>
</dbReference>
<dbReference type="Gene3D" id="3.90.1720.10">
    <property type="entry name" value="endopeptidase domain like (from Nostoc punctiforme)"/>
    <property type="match status" value="1"/>
</dbReference>
<dbReference type="Pfam" id="PF02557">
    <property type="entry name" value="VanY"/>
    <property type="match status" value="1"/>
</dbReference>
<dbReference type="InterPro" id="IPR038765">
    <property type="entry name" value="Papain-like_cys_pep_sf"/>
</dbReference>
<feature type="chain" id="PRO_5038473882" description="D-alanyl-D-alanine carboxypeptidase-like core domain-containing protein" evidence="2">
    <location>
        <begin position="23"/>
        <end position="579"/>
    </location>
</feature>
<dbReference type="InterPro" id="IPR052179">
    <property type="entry name" value="DD-CPase-like"/>
</dbReference>
<reference evidence="4" key="1">
    <citation type="journal article" date="2014" name="Int. J. Syst. Evol. Microbiol.">
        <title>Complete genome sequence of Corynebacterium casei LMG S-19264T (=DSM 44701T), isolated from a smear-ripened cheese.</title>
        <authorList>
            <consortium name="US DOE Joint Genome Institute (JGI-PGF)"/>
            <person name="Walter F."/>
            <person name="Albersmeier A."/>
            <person name="Kalinowski J."/>
            <person name="Ruckert C."/>
        </authorList>
    </citation>
    <scope>NUCLEOTIDE SEQUENCE</scope>
    <source>
        <strain evidence="4">JCM 3276</strain>
    </source>
</reference>
<dbReference type="SUPFAM" id="SSF55166">
    <property type="entry name" value="Hedgehog/DD-peptidase"/>
    <property type="match status" value="1"/>
</dbReference>
<dbReference type="PANTHER" id="PTHR34385">
    <property type="entry name" value="D-ALANYL-D-ALANINE CARBOXYPEPTIDASE"/>
    <property type="match status" value="1"/>
</dbReference>
<evidence type="ECO:0000256" key="1">
    <source>
        <dbReference type="SAM" id="MobiDB-lite"/>
    </source>
</evidence>
<sequence length="579" mass="59358">MLFRVLAALVAVSSLLTQPVAAAQQSEPPRPEAGTGPGAPVPDPRPGEAFADPAVAALQRTATDVQRELADLSGLVEAAAVELGTATRAADAARAERAAADEVVAARQAEVDEFAAALLATQARPGGLHVLLTVDGPADFLQGSAMVERMRADTDATLTAALDRQEAAAAAERAAADAQDTAAQRKADLDRRTADATNRAAAVSSEMRGRIAETDAAVVAAQRAQRERNERTAANWRAYTARLAEAGITPPPAAALRDPARLPPGLRALPGRDGPQAGVAEAVLTGGERLLVLPAETIAAVDTAIGALGKPYVPAKGEGPVAYSCDGLVKAAFGSVPSAIGEQFATLAPVPAADAQPGDVVFIGPTRLGVQSVGVVLDGRTMLAADARLAGVVVTDLPGPDTVVGVARPALGPRPARPVPSAEPGGLAWRCGSVQLPPRGPGEAAGAWGGYPNGLIPPAALCRIGVGAHALRCDAAMSYRAMAEAFSAAFGRPLCITDSYRTFAAQVRLYGEKPALAAVPGTSNHGWGLAVDLCGGIQSFTSPEYRWLAANGPRFGWSNPAWARPGGGREEPWHWEYTG</sequence>
<organism evidence="4 5">
    <name type="scientific">Actinokineospora fastidiosa</name>
    <dbReference type="NCBI Taxonomy" id="1816"/>
    <lineage>
        <taxon>Bacteria</taxon>
        <taxon>Bacillati</taxon>
        <taxon>Actinomycetota</taxon>
        <taxon>Actinomycetes</taxon>
        <taxon>Pseudonocardiales</taxon>
        <taxon>Pseudonocardiaceae</taxon>
        <taxon>Actinokineospora</taxon>
    </lineage>
</organism>
<proteinExistence type="predicted"/>
<dbReference type="Proteomes" id="UP000660680">
    <property type="component" value="Unassembled WGS sequence"/>
</dbReference>
<evidence type="ECO:0000313" key="4">
    <source>
        <dbReference type="EMBL" id="GGS40522.1"/>
    </source>
</evidence>
<dbReference type="AlphaFoldDB" id="A0A918LFK2"/>
<dbReference type="InterPro" id="IPR009045">
    <property type="entry name" value="Zn_M74/Hedgehog-like"/>
</dbReference>
<evidence type="ECO:0000259" key="3">
    <source>
        <dbReference type="Pfam" id="PF02557"/>
    </source>
</evidence>
<feature type="compositionally biased region" description="Low complexity" evidence="1">
    <location>
        <begin position="173"/>
        <end position="182"/>
    </location>
</feature>
<dbReference type="EMBL" id="BMRB01000003">
    <property type="protein sequence ID" value="GGS40522.1"/>
    <property type="molecule type" value="Genomic_DNA"/>
</dbReference>
<feature type="region of interest" description="Disordered" evidence="1">
    <location>
        <begin position="22"/>
        <end position="49"/>
    </location>
</feature>
<reference evidence="4" key="2">
    <citation type="submission" date="2020-09" db="EMBL/GenBank/DDBJ databases">
        <authorList>
            <person name="Sun Q."/>
            <person name="Ohkuma M."/>
        </authorList>
    </citation>
    <scope>NUCLEOTIDE SEQUENCE</scope>
    <source>
        <strain evidence="4">JCM 3276</strain>
    </source>
</reference>
<dbReference type="SUPFAM" id="SSF54001">
    <property type="entry name" value="Cysteine proteinases"/>
    <property type="match status" value="1"/>
</dbReference>
<gene>
    <name evidence="4" type="ORF">GCM10010171_38780</name>
</gene>
<dbReference type="GO" id="GO:0006508">
    <property type="term" value="P:proteolysis"/>
    <property type="evidence" value="ECO:0007669"/>
    <property type="project" value="InterPro"/>
</dbReference>
<feature type="compositionally biased region" description="Basic and acidic residues" evidence="1">
    <location>
        <begin position="183"/>
        <end position="194"/>
    </location>
</feature>
<evidence type="ECO:0000313" key="5">
    <source>
        <dbReference type="Proteomes" id="UP000660680"/>
    </source>
</evidence>
<dbReference type="PANTHER" id="PTHR34385:SF1">
    <property type="entry name" value="PEPTIDOGLYCAN L-ALANYL-D-GLUTAMATE ENDOPEPTIDASE CWLK"/>
    <property type="match status" value="1"/>
</dbReference>
<feature type="signal peptide" evidence="2">
    <location>
        <begin position="1"/>
        <end position="22"/>
    </location>
</feature>
<dbReference type="CDD" id="cd14814">
    <property type="entry name" value="Peptidase_M15"/>
    <property type="match status" value="1"/>
</dbReference>
<name>A0A918LFK2_9PSEU</name>
<dbReference type="InterPro" id="IPR003709">
    <property type="entry name" value="VanY-like_core_dom"/>
</dbReference>
<feature type="region of interest" description="Disordered" evidence="1">
    <location>
        <begin position="173"/>
        <end position="207"/>
    </location>
</feature>
<comment type="caution">
    <text evidence="4">The sequence shown here is derived from an EMBL/GenBank/DDBJ whole genome shotgun (WGS) entry which is preliminary data.</text>
</comment>
<accession>A0A918LFK2</accession>
<protein>
    <recommendedName>
        <fullName evidence="3">D-alanyl-D-alanine carboxypeptidase-like core domain-containing protein</fullName>
    </recommendedName>
</protein>
<feature type="domain" description="D-alanyl-D-alanine carboxypeptidase-like core" evidence="3">
    <location>
        <begin position="469"/>
        <end position="579"/>
    </location>
</feature>
<keyword evidence="5" id="KW-1185">Reference proteome</keyword>
<dbReference type="GO" id="GO:0008233">
    <property type="term" value="F:peptidase activity"/>
    <property type="evidence" value="ECO:0007669"/>
    <property type="project" value="InterPro"/>
</dbReference>